<gene>
    <name evidence="2" type="ORF">K8V56_06350</name>
</gene>
<dbReference type="InterPro" id="IPR011528">
    <property type="entry name" value="NERD"/>
</dbReference>
<dbReference type="Proteomes" id="UP000698173">
    <property type="component" value="Unassembled WGS sequence"/>
</dbReference>
<comment type="caution">
    <text evidence="2">The sequence shown here is derived from an EMBL/GenBank/DDBJ whole genome shotgun (WGS) entry which is preliminary data.</text>
</comment>
<dbReference type="Pfam" id="PF08378">
    <property type="entry name" value="NERD"/>
    <property type="match status" value="1"/>
</dbReference>
<evidence type="ECO:0000313" key="3">
    <source>
        <dbReference type="Proteomes" id="UP000698173"/>
    </source>
</evidence>
<feature type="domain" description="NERD" evidence="1">
    <location>
        <begin position="45"/>
        <end position="162"/>
    </location>
</feature>
<reference evidence="2" key="1">
    <citation type="journal article" date="2021" name="PeerJ">
        <title>Extensive microbial diversity within the chicken gut microbiome revealed by metagenomics and culture.</title>
        <authorList>
            <person name="Gilroy R."/>
            <person name="Ravi A."/>
            <person name="Getino M."/>
            <person name="Pursley I."/>
            <person name="Horton D.L."/>
            <person name="Alikhan N.F."/>
            <person name="Baker D."/>
            <person name="Gharbi K."/>
            <person name="Hall N."/>
            <person name="Watson M."/>
            <person name="Adriaenssens E.M."/>
            <person name="Foster-Nyarko E."/>
            <person name="Jarju S."/>
            <person name="Secka A."/>
            <person name="Antonio M."/>
            <person name="Oren A."/>
            <person name="Chaudhuri R.R."/>
            <person name="La Ragione R."/>
            <person name="Hildebrand F."/>
            <person name="Pallen M.J."/>
        </authorList>
    </citation>
    <scope>NUCLEOTIDE SEQUENCE</scope>
    <source>
        <strain evidence="2">CHK171-7178</strain>
    </source>
</reference>
<organism evidence="2 3">
    <name type="scientific">Sporosarcina psychrophila</name>
    <name type="common">Bacillus psychrophilus</name>
    <dbReference type="NCBI Taxonomy" id="1476"/>
    <lineage>
        <taxon>Bacteria</taxon>
        <taxon>Bacillati</taxon>
        <taxon>Bacillota</taxon>
        <taxon>Bacilli</taxon>
        <taxon>Bacillales</taxon>
        <taxon>Caryophanaceae</taxon>
        <taxon>Sporosarcina</taxon>
    </lineage>
</organism>
<proteinExistence type="predicted"/>
<name>A0A921FYI2_SPOPS</name>
<dbReference type="EMBL" id="DYWT01000106">
    <property type="protein sequence ID" value="HJF31386.1"/>
    <property type="molecule type" value="Genomic_DNA"/>
</dbReference>
<dbReference type="AlphaFoldDB" id="A0A921FYI2"/>
<evidence type="ECO:0000313" key="2">
    <source>
        <dbReference type="EMBL" id="HJF31386.1"/>
    </source>
</evidence>
<reference evidence="2" key="2">
    <citation type="submission" date="2021-09" db="EMBL/GenBank/DDBJ databases">
        <authorList>
            <person name="Gilroy R."/>
        </authorList>
    </citation>
    <scope>NUCLEOTIDE SEQUENCE</scope>
    <source>
        <strain evidence="2">CHK171-7178</strain>
    </source>
</reference>
<sequence>MKKFISKQRKEPLLLEGLGAAIRRLTPEQRVSLPVLEAKYAAMKAGFGGERQLDRVFENYSFPMNYRVLHDLSLTSSTHFQIDTLFITPSYGIIFEVKNIAGELKVVNNPPQLIRTLDNGEVKGFNSPITQVQSNCELLQDWFHSRDISLPVYGAVVLAYSKQRIELFDTTVPFLFPNAIPTYIRHLPTTTPLLDDAAFTRLTDEFIASHREFIPPPICSTYPTIRDKIIQGVACPSCGFLGMKKYMKGWRCTECDRTSIDAHKQAIREWFLLYGGKIMNKDCRDFLQIERQSATRILQSMDLRKEGENRNRTYSMFS</sequence>
<protein>
    <submittedName>
        <fullName evidence="2">NERD domain-containing protein</fullName>
    </submittedName>
</protein>
<evidence type="ECO:0000259" key="1">
    <source>
        <dbReference type="PROSITE" id="PS50965"/>
    </source>
</evidence>
<accession>A0A921FYI2</accession>
<dbReference type="PROSITE" id="PS50965">
    <property type="entry name" value="NERD"/>
    <property type="match status" value="1"/>
</dbReference>